<dbReference type="Proteomes" id="UP000714275">
    <property type="component" value="Unassembled WGS sequence"/>
</dbReference>
<dbReference type="OrthoDB" id="3362371at2759"/>
<accession>A0A9P7CZ79</accession>
<name>A0A9P7CZ79_9AGAM</name>
<evidence type="ECO:0000313" key="3">
    <source>
        <dbReference type="Proteomes" id="UP000714275"/>
    </source>
</evidence>
<dbReference type="AlphaFoldDB" id="A0A9P7CZ79"/>
<comment type="caution">
    <text evidence="2">The sequence shown here is derived from an EMBL/GenBank/DDBJ whole genome shotgun (WGS) entry which is preliminary data.</text>
</comment>
<feature type="region of interest" description="Disordered" evidence="1">
    <location>
        <begin position="160"/>
        <end position="212"/>
    </location>
</feature>
<proteinExistence type="predicted"/>
<keyword evidence="3" id="KW-1185">Reference proteome</keyword>
<sequence length="402" mass="43517">MFPSHFPTAQILVICCTTGLRQAPYSSDLSTLLVSLNAAPDRILSLYAIFIMRFTSQFVAFTSICTIIAIVLPPPTDAAYIASHPSGNRVATDKPRTIFSLPRLTAGHVSNKPSEGKGKSVIDTPSSRFFRFSDFDPLNPLAGNLDLSFAHVHGDDVHPPFSPRDASSRRPTPLSRRSSALVHGAGGNDYLVSRGAASTRPPKRRLSRRSTSGHVSGIIDIVSGEQGRHLASLALDSSMFNSTNTTLTNSTSSHASNGSFPLNASSTNGTQFYLVDANDGSFNDPANATKHVMVQTDIFDSLYCATFDPNPSGPEPMMMECAVPRNPKMTSKTWIIHMPTAWRLSSTTPYWPRIHTRAKSSSTIPLLVSSSRCGRTAMAALPRMRCLLSGTLRLLPPLTPTR</sequence>
<dbReference type="EMBL" id="JABBWD010000061">
    <property type="protein sequence ID" value="KAG1771051.1"/>
    <property type="molecule type" value="Genomic_DNA"/>
</dbReference>
<evidence type="ECO:0000313" key="2">
    <source>
        <dbReference type="EMBL" id="KAG1771051.1"/>
    </source>
</evidence>
<feature type="compositionally biased region" description="Low complexity" evidence="1">
    <location>
        <begin position="169"/>
        <end position="181"/>
    </location>
</feature>
<gene>
    <name evidence="2" type="ORF">EV702DRAFT_659014</name>
</gene>
<reference evidence="2" key="1">
    <citation type="journal article" date="2020" name="New Phytol.">
        <title>Comparative genomics reveals dynamic genome evolution in host specialist ectomycorrhizal fungi.</title>
        <authorList>
            <person name="Lofgren L.A."/>
            <person name="Nguyen N.H."/>
            <person name="Vilgalys R."/>
            <person name="Ruytinx J."/>
            <person name="Liao H.L."/>
            <person name="Branco S."/>
            <person name="Kuo A."/>
            <person name="LaButti K."/>
            <person name="Lipzen A."/>
            <person name="Andreopoulos W."/>
            <person name="Pangilinan J."/>
            <person name="Riley R."/>
            <person name="Hundley H."/>
            <person name="Na H."/>
            <person name="Barry K."/>
            <person name="Grigoriev I.V."/>
            <person name="Stajich J.E."/>
            <person name="Kennedy P.G."/>
        </authorList>
    </citation>
    <scope>NUCLEOTIDE SEQUENCE</scope>
    <source>
        <strain evidence="2">DOB743</strain>
    </source>
</reference>
<protein>
    <submittedName>
        <fullName evidence="2">Uncharacterized protein</fullName>
    </submittedName>
</protein>
<organism evidence="2 3">
    <name type="scientific">Suillus placidus</name>
    <dbReference type="NCBI Taxonomy" id="48579"/>
    <lineage>
        <taxon>Eukaryota</taxon>
        <taxon>Fungi</taxon>
        <taxon>Dikarya</taxon>
        <taxon>Basidiomycota</taxon>
        <taxon>Agaricomycotina</taxon>
        <taxon>Agaricomycetes</taxon>
        <taxon>Agaricomycetidae</taxon>
        <taxon>Boletales</taxon>
        <taxon>Suillineae</taxon>
        <taxon>Suillaceae</taxon>
        <taxon>Suillus</taxon>
    </lineage>
</organism>
<evidence type="ECO:0000256" key="1">
    <source>
        <dbReference type="SAM" id="MobiDB-lite"/>
    </source>
</evidence>